<dbReference type="InterPro" id="IPR024079">
    <property type="entry name" value="MetalloPept_cat_dom_sf"/>
</dbReference>
<dbReference type="RefSeq" id="XP_013753150.1">
    <property type="nucleotide sequence ID" value="XM_013897696.1"/>
</dbReference>
<organism evidence="1 2">
    <name type="scientific">Thecamonas trahens ATCC 50062</name>
    <dbReference type="NCBI Taxonomy" id="461836"/>
    <lineage>
        <taxon>Eukaryota</taxon>
        <taxon>Apusozoa</taxon>
        <taxon>Apusomonadida</taxon>
        <taxon>Apusomonadidae</taxon>
        <taxon>Thecamonas</taxon>
    </lineage>
</organism>
<dbReference type="EMBL" id="GL349497">
    <property type="protein sequence ID" value="KNC55220.1"/>
    <property type="molecule type" value="Genomic_DNA"/>
</dbReference>
<protein>
    <submittedName>
        <fullName evidence="1">Uncharacterized protein</fullName>
    </submittedName>
</protein>
<evidence type="ECO:0000313" key="1">
    <source>
        <dbReference type="EMBL" id="KNC55220.1"/>
    </source>
</evidence>
<keyword evidence="2" id="KW-1185">Reference proteome</keyword>
<dbReference type="Gene3D" id="3.40.390.10">
    <property type="entry name" value="Collagenase (Catalytic Domain)"/>
    <property type="match status" value="1"/>
</dbReference>
<proteinExistence type="predicted"/>
<evidence type="ECO:0000313" key="2">
    <source>
        <dbReference type="Proteomes" id="UP000054408"/>
    </source>
</evidence>
<dbReference type="OMA" id="HEAGHNI"/>
<dbReference type="Proteomes" id="UP000054408">
    <property type="component" value="Unassembled WGS sequence"/>
</dbReference>
<name>A0A0L0DSH5_THETB</name>
<accession>A0A0L0DSH5</accession>
<sequence>MSLRLVLSGSTPGLWQLVVDGVETDERGMHPTAVSGSIRTESHVVRLFGSAAVGPLILTAVEVVADDAQCRLPPPLSTHALAGDVRTDSAAADSDGQLAVPVLDTRPGSANVIYLDFDGENVTETEWNTQYGGPMAAAPFSMDSNMTAFSAKDIAVITTIVRGVAEDYAPWDISITTSRARYDTADVSSRSHCVITNSVFAGFNTGGVAHMYAFPDSDYWQPTWIFASNLDMDVQHIASAAAHELGHQLGLFHDGRTGLGEYYPGHGIGATSWAPIMGLPYGASITQWSDGDYFGATNTQDDVYDVAWLNAVDPVPDDVPDSPAQALALDTTSIQAGAVLASGVISNRNDADAFLVVVEHAGPFALDVTTLSQELPGMGNLDVRAELYDANDGYTLIHVSDSPDVVTARVQAQATSYAKNWVVVVRGTGWGHPASANTTGYSNYGSLGAYTLSVSRWPAAPALCNSSSVRNRECEACSRRVSRIC</sequence>
<dbReference type="AlphaFoldDB" id="A0A0L0DSH5"/>
<reference evidence="1 2" key="1">
    <citation type="submission" date="2010-05" db="EMBL/GenBank/DDBJ databases">
        <title>The Genome Sequence of Thecamonas trahens ATCC 50062.</title>
        <authorList>
            <consortium name="The Broad Institute Genome Sequencing Platform"/>
            <person name="Russ C."/>
            <person name="Cuomo C."/>
            <person name="Shea T."/>
            <person name="Young S.K."/>
            <person name="Zeng Q."/>
            <person name="Koehrsen M."/>
            <person name="Haas B."/>
            <person name="Borodovsky M."/>
            <person name="Guigo R."/>
            <person name="Alvarado L."/>
            <person name="Berlin A."/>
            <person name="Bochicchio J."/>
            <person name="Borenstein D."/>
            <person name="Chapman S."/>
            <person name="Chen Z."/>
            <person name="Freedman E."/>
            <person name="Gellesch M."/>
            <person name="Goldberg J."/>
            <person name="Griggs A."/>
            <person name="Gujja S."/>
            <person name="Heilman E."/>
            <person name="Heiman D."/>
            <person name="Hepburn T."/>
            <person name="Howarth C."/>
            <person name="Jen D."/>
            <person name="Larson L."/>
            <person name="Mehta T."/>
            <person name="Park D."/>
            <person name="Pearson M."/>
            <person name="Roberts A."/>
            <person name="Saif S."/>
            <person name="Shenoy N."/>
            <person name="Sisk P."/>
            <person name="Stolte C."/>
            <person name="Sykes S."/>
            <person name="Thomson T."/>
            <person name="Walk T."/>
            <person name="White J."/>
            <person name="Yandava C."/>
            <person name="Burger G."/>
            <person name="Gray M.W."/>
            <person name="Holland P.W.H."/>
            <person name="King N."/>
            <person name="Lang F.B.F."/>
            <person name="Roger A.J."/>
            <person name="Ruiz-Trillo I."/>
            <person name="Lander E."/>
            <person name="Nusbaum C."/>
        </authorList>
    </citation>
    <scope>NUCLEOTIDE SEQUENCE [LARGE SCALE GENOMIC DNA]</scope>
    <source>
        <strain evidence="1 2">ATCC 50062</strain>
    </source>
</reference>
<dbReference type="GeneID" id="25568966"/>
<dbReference type="GO" id="GO:0008237">
    <property type="term" value="F:metallopeptidase activity"/>
    <property type="evidence" value="ECO:0007669"/>
    <property type="project" value="InterPro"/>
</dbReference>
<gene>
    <name evidence="1" type="ORF">AMSG_10847</name>
</gene>
<dbReference type="SUPFAM" id="SSF55486">
    <property type="entry name" value="Metalloproteases ('zincins'), catalytic domain"/>
    <property type="match status" value="1"/>
</dbReference>
<dbReference type="OrthoDB" id="495350at2759"/>